<comment type="caution">
    <text evidence="10">Lacks conserved residue(s) required for the propagation of feature annotation.</text>
</comment>
<comment type="catalytic activity">
    <reaction evidence="9 10">
        <text>XTP + H2O = XMP + diphosphate + H(+)</text>
        <dbReference type="Rhea" id="RHEA:28610"/>
        <dbReference type="ChEBI" id="CHEBI:15377"/>
        <dbReference type="ChEBI" id="CHEBI:15378"/>
        <dbReference type="ChEBI" id="CHEBI:33019"/>
        <dbReference type="ChEBI" id="CHEBI:57464"/>
        <dbReference type="ChEBI" id="CHEBI:61314"/>
        <dbReference type="EC" id="3.6.1.66"/>
    </reaction>
</comment>
<feature type="binding site" evidence="10">
    <location>
        <begin position="180"/>
        <end position="181"/>
    </location>
    <ligand>
        <name>substrate</name>
    </ligand>
</feature>
<dbReference type="Proteomes" id="UP000334340">
    <property type="component" value="Unassembled WGS sequence"/>
</dbReference>
<feature type="active site" description="Proton acceptor" evidence="10">
    <location>
        <position position="69"/>
    </location>
</feature>
<keyword evidence="4 10" id="KW-0547">Nucleotide-binding</keyword>
<evidence type="ECO:0000313" key="13">
    <source>
        <dbReference type="Proteomes" id="UP000334340"/>
    </source>
</evidence>
<feature type="binding site" evidence="10">
    <location>
        <begin position="7"/>
        <end position="12"/>
    </location>
    <ligand>
        <name>substrate</name>
    </ligand>
</feature>
<evidence type="ECO:0000256" key="3">
    <source>
        <dbReference type="ARBA" id="ARBA00022723"/>
    </source>
</evidence>
<protein>
    <recommendedName>
        <fullName evidence="10">dITP/XTP pyrophosphatase</fullName>
        <ecNumber evidence="10">3.6.1.66</ecNumber>
    </recommendedName>
    <alternativeName>
        <fullName evidence="10">Non-canonical purine NTP pyrophosphatase</fullName>
    </alternativeName>
    <alternativeName>
        <fullName evidence="10">Non-standard purine NTP pyrophosphatase</fullName>
    </alternativeName>
    <alternativeName>
        <fullName evidence="10">Nucleoside-triphosphate diphosphatase</fullName>
    </alternativeName>
    <alternativeName>
        <fullName evidence="10">Nucleoside-triphosphate pyrophosphatase</fullName>
        <shortName evidence="10">NTPase</shortName>
    </alternativeName>
</protein>
<dbReference type="GO" id="GO:0005829">
    <property type="term" value="C:cytosol"/>
    <property type="evidence" value="ECO:0007669"/>
    <property type="project" value="TreeGrafter"/>
</dbReference>
<dbReference type="InterPro" id="IPR002637">
    <property type="entry name" value="RdgB/HAM1"/>
</dbReference>
<dbReference type="GO" id="GO:0036222">
    <property type="term" value="F:XTP diphosphatase activity"/>
    <property type="evidence" value="ECO:0007669"/>
    <property type="project" value="UniProtKB-UniRule"/>
</dbReference>
<dbReference type="GO" id="GO:0046872">
    <property type="term" value="F:metal ion binding"/>
    <property type="evidence" value="ECO:0007669"/>
    <property type="project" value="UniProtKB-KW"/>
</dbReference>
<keyword evidence="6 10" id="KW-0460">Magnesium</keyword>
<evidence type="ECO:0000313" key="12">
    <source>
        <dbReference type="EMBL" id="VUZ85937.1"/>
    </source>
</evidence>
<keyword evidence="5 10" id="KW-0378">Hydrolase</keyword>
<reference evidence="12 13" key="1">
    <citation type="submission" date="2019-07" db="EMBL/GenBank/DDBJ databases">
        <authorList>
            <person name="Cremers G."/>
        </authorList>
    </citation>
    <scope>NUCLEOTIDE SEQUENCE [LARGE SCALE GENOMIC DNA]</scope>
</reference>
<dbReference type="Pfam" id="PF01725">
    <property type="entry name" value="Ham1p_like"/>
    <property type="match status" value="1"/>
</dbReference>
<dbReference type="HAMAP" id="MF_01405">
    <property type="entry name" value="Non_canon_purine_NTPase"/>
    <property type="match status" value="1"/>
</dbReference>
<feature type="binding site" evidence="10">
    <location>
        <position position="175"/>
    </location>
    <ligand>
        <name>substrate</name>
    </ligand>
</feature>
<dbReference type="GO" id="GO:0036220">
    <property type="term" value="F:ITP diphosphatase activity"/>
    <property type="evidence" value="ECO:0007669"/>
    <property type="project" value="UniProtKB-UniRule"/>
</dbReference>
<keyword evidence="13" id="KW-1185">Reference proteome</keyword>
<comment type="catalytic activity">
    <reaction evidence="8 10">
        <text>dITP + H2O = dIMP + diphosphate + H(+)</text>
        <dbReference type="Rhea" id="RHEA:28342"/>
        <dbReference type="ChEBI" id="CHEBI:15377"/>
        <dbReference type="ChEBI" id="CHEBI:15378"/>
        <dbReference type="ChEBI" id="CHEBI:33019"/>
        <dbReference type="ChEBI" id="CHEBI:61194"/>
        <dbReference type="ChEBI" id="CHEBI:61382"/>
        <dbReference type="EC" id="3.6.1.66"/>
    </reaction>
</comment>
<dbReference type="GO" id="GO:0009146">
    <property type="term" value="P:purine nucleoside triphosphate catabolic process"/>
    <property type="evidence" value="ECO:0007669"/>
    <property type="project" value="UniProtKB-UniRule"/>
</dbReference>
<comment type="cofactor">
    <cofactor evidence="10">
        <name>Mg(2+)</name>
        <dbReference type="ChEBI" id="CHEBI:18420"/>
    </cofactor>
    <text evidence="10">Binds 1 Mg(2+) ion per subunit.</text>
</comment>
<dbReference type="GO" id="GO:0035870">
    <property type="term" value="F:dITP diphosphatase activity"/>
    <property type="evidence" value="ECO:0007669"/>
    <property type="project" value="UniProtKB-UniRule"/>
</dbReference>
<dbReference type="FunFam" id="3.90.950.10:FF:000001">
    <property type="entry name" value="dITP/XTP pyrophosphatase"/>
    <property type="match status" value="1"/>
</dbReference>
<feature type="binding site" evidence="10">
    <location>
        <begin position="152"/>
        <end position="155"/>
    </location>
    <ligand>
        <name>substrate</name>
    </ligand>
</feature>
<dbReference type="PANTHER" id="PTHR11067:SF9">
    <property type="entry name" value="INOSINE TRIPHOSPHATE PYROPHOSPHATASE"/>
    <property type="match status" value="1"/>
</dbReference>
<accession>A0A564ZM53</accession>
<evidence type="ECO:0000256" key="10">
    <source>
        <dbReference type="HAMAP-Rule" id="MF_01405"/>
    </source>
</evidence>
<keyword evidence="7 10" id="KW-0546">Nucleotide metabolism</keyword>
<comment type="function">
    <text evidence="10">Pyrophosphatase that catalyzes the hydrolysis of nucleoside triphosphates to their monophosphate derivatives, with a high preference for the non-canonical purine nucleotides XTP (xanthosine triphosphate), dITP (deoxyinosine triphosphate) and ITP. Seems to function as a house-cleaning enzyme that removes non-canonical purine nucleotides from the nucleotide pool, thus preventing their incorporation into DNA/RNA and avoiding chromosomal lesions.</text>
</comment>
<dbReference type="AlphaFoldDB" id="A0A564ZM53"/>
<evidence type="ECO:0000256" key="4">
    <source>
        <dbReference type="ARBA" id="ARBA00022741"/>
    </source>
</evidence>
<dbReference type="InterPro" id="IPR029001">
    <property type="entry name" value="ITPase-like_fam"/>
</dbReference>
<dbReference type="EMBL" id="CABIKM010000038">
    <property type="protein sequence ID" value="VUZ85937.1"/>
    <property type="molecule type" value="Genomic_DNA"/>
</dbReference>
<feature type="binding site" evidence="10">
    <location>
        <position position="69"/>
    </location>
    <ligand>
        <name>Mg(2+)</name>
        <dbReference type="ChEBI" id="CHEBI:18420"/>
    </ligand>
</feature>
<dbReference type="EC" id="3.6.1.66" evidence="10"/>
<keyword evidence="3 10" id="KW-0479">Metal-binding</keyword>
<dbReference type="CDD" id="cd00515">
    <property type="entry name" value="HAM1"/>
    <property type="match status" value="1"/>
</dbReference>
<dbReference type="GO" id="GO:0017111">
    <property type="term" value="F:ribonucleoside triphosphate phosphatase activity"/>
    <property type="evidence" value="ECO:0007669"/>
    <property type="project" value="InterPro"/>
</dbReference>
<evidence type="ECO:0000256" key="9">
    <source>
        <dbReference type="ARBA" id="ARBA00052017"/>
    </source>
</evidence>
<sequence length="210" mass="22074">MQLIVATANAGKFQEIVTILSDLRISFLSLASLHGYNPPVEAGRSYAENAAAKAKAVAAFSGDWALADDSGLEVDALGGQPGIYSNRYLGPTATDRERNQRILELLDGIPLSQRGARFQCAVAVAGPGGELTLSHGSCDGIISEVPSGHSGFGYDSIFTVPGFDATMASLPTDVKNRISHRARALENVKPLLRRLALVAVCNYSGGQTKG</sequence>
<comment type="subunit">
    <text evidence="2 10">Homodimer.</text>
</comment>
<dbReference type="GO" id="GO:0009117">
    <property type="term" value="P:nucleotide metabolic process"/>
    <property type="evidence" value="ECO:0007669"/>
    <property type="project" value="UniProtKB-KW"/>
</dbReference>
<evidence type="ECO:0000256" key="7">
    <source>
        <dbReference type="ARBA" id="ARBA00023080"/>
    </source>
</evidence>
<proteinExistence type="inferred from homology"/>
<dbReference type="InterPro" id="IPR020922">
    <property type="entry name" value="dITP/XTP_pyrophosphatase"/>
</dbReference>
<evidence type="ECO:0000256" key="6">
    <source>
        <dbReference type="ARBA" id="ARBA00022842"/>
    </source>
</evidence>
<evidence type="ECO:0000256" key="8">
    <source>
        <dbReference type="ARBA" id="ARBA00051875"/>
    </source>
</evidence>
<name>A0A564ZM53_9BACT</name>
<evidence type="ECO:0000256" key="2">
    <source>
        <dbReference type="ARBA" id="ARBA00011738"/>
    </source>
</evidence>
<dbReference type="SUPFAM" id="SSF52972">
    <property type="entry name" value="ITPase-like"/>
    <property type="match status" value="1"/>
</dbReference>
<dbReference type="Gene3D" id="3.90.950.10">
    <property type="match status" value="1"/>
</dbReference>
<organism evidence="12 13">
    <name type="scientific">Candidatus Methylomirabilis lanthanidiphila</name>
    <dbReference type="NCBI Taxonomy" id="2211376"/>
    <lineage>
        <taxon>Bacteria</taxon>
        <taxon>Candidatus Methylomirabilota</taxon>
        <taxon>Candidatus Methylomirabilia</taxon>
        <taxon>Candidatus Methylomirabilales</taxon>
        <taxon>Candidatus Methylomirabilaceae</taxon>
        <taxon>Candidatus Methylomirabilis</taxon>
    </lineage>
</organism>
<dbReference type="NCBIfam" id="TIGR00042">
    <property type="entry name" value="RdgB/HAM1 family non-canonical purine NTP pyrophosphatase"/>
    <property type="match status" value="1"/>
</dbReference>
<gene>
    <name evidence="12" type="ORF">MELA_02325</name>
</gene>
<evidence type="ECO:0000256" key="5">
    <source>
        <dbReference type="ARBA" id="ARBA00022801"/>
    </source>
</evidence>
<evidence type="ECO:0000256" key="1">
    <source>
        <dbReference type="ARBA" id="ARBA00008023"/>
    </source>
</evidence>
<dbReference type="GO" id="GO:0000166">
    <property type="term" value="F:nucleotide binding"/>
    <property type="evidence" value="ECO:0007669"/>
    <property type="project" value="UniProtKB-KW"/>
</dbReference>
<comment type="catalytic activity">
    <reaction evidence="10">
        <text>ITP + H2O = IMP + diphosphate + H(+)</text>
        <dbReference type="Rhea" id="RHEA:29399"/>
        <dbReference type="ChEBI" id="CHEBI:15377"/>
        <dbReference type="ChEBI" id="CHEBI:15378"/>
        <dbReference type="ChEBI" id="CHEBI:33019"/>
        <dbReference type="ChEBI" id="CHEBI:58053"/>
        <dbReference type="ChEBI" id="CHEBI:61402"/>
        <dbReference type="EC" id="3.6.1.66"/>
    </reaction>
</comment>
<dbReference type="PANTHER" id="PTHR11067">
    <property type="entry name" value="INOSINE TRIPHOSPHATE PYROPHOSPHATASE/HAM1 PROTEIN"/>
    <property type="match status" value="1"/>
</dbReference>
<comment type="similarity">
    <text evidence="1 10 11">Belongs to the HAM1 NTPase family.</text>
</comment>
<evidence type="ECO:0000256" key="11">
    <source>
        <dbReference type="RuleBase" id="RU003781"/>
    </source>
</evidence>
<feature type="binding site" evidence="10">
    <location>
        <position position="70"/>
    </location>
    <ligand>
        <name>substrate</name>
    </ligand>
</feature>